<reference evidence="3" key="1">
    <citation type="submission" date="2025-08" db="UniProtKB">
        <authorList>
            <consortium name="RefSeq"/>
        </authorList>
    </citation>
    <scope>IDENTIFICATION</scope>
</reference>
<accession>A0A6P6F0K4</accession>
<sequence length="139" mass="14887">MGTLKDSELFTQKQNTGILTNPLPCVLPALATSPEGTPGLSLDGSEHRNHSSSSSLDAACPEPLLLLQCGLLAVKGLLLSALCVVLCCRCCCRDPKDTAVMDVMEISDYISFIRVPEHLDSFHLVPGCRNNTYSPAPDD</sequence>
<proteinExistence type="predicted"/>
<dbReference type="AlphaFoldDB" id="A0A6P6F0K4"/>
<name>A0A6P6F0K4_OCTDE</name>
<keyword evidence="2" id="KW-1185">Reference proteome</keyword>
<organism evidence="2 3">
    <name type="scientific">Octodon degus</name>
    <name type="common">Degu</name>
    <name type="synonym">Sciurus degus</name>
    <dbReference type="NCBI Taxonomy" id="10160"/>
    <lineage>
        <taxon>Eukaryota</taxon>
        <taxon>Metazoa</taxon>
        <taxon>Chordata</taxon>
        <taxon>Craniata</taxon>
        <taxon>Vertebrata</taxon>
        <taxon>Euteleostomi</taxon>
        <taxon>Mammalia</taxon>
        <taxon>Eutheria</taxon>
        <taxon>Euarchontoglires</taxon>
        <taxon>Glires</taxon>
        <taxon>Rodentia</taxon>
        <taxon>Hystricomorpha</taxon>
        <taxon>Octodontidae</taxon>
        <taxon>Octodon</taxon>
    </lineage>
</organism>
<keyword evidence="1" id="KW-1133">Transmembrane helix</keyword>
<dbReference type="Proteomes" id="UP000515203">
    <property type="component" value="Unplaced"/>
</dbReference>
<keyword evidence="1" id="KW-0472">Membrane</keyword>
<evidence type="ECO:0000256" key="1">
    <source>
        <dbReference type="SAM" id="Phobius"/>
    </source>
</evidence>
<gene>
    <name evidence="3" type="primary">LOC101571788</name>
</gene>
<protein>
    <submittedName>
        <fullName evidence="3">Trem-like transcript 4 protein</fullName>
    </submittedName>
</protein>
<keyword evidence="1" id="KW-0812">Transmembrane</keyword>
<evidence type="ECO:0000313" key="2">
    <source>
        <dbReference type="Proteomes" id="UP000515203"/>
    </source>
</evidence>
<dbReference type="GeneID" id="101571788"/>
<dbReference type="RefSeq" id="XP_023577788.1">
    <property type="nucleotide sequence ID" value="XM_023722020.1"/>
</dbReference>
<evidence type="ECO:0000313" key="3">
    <source>
        <dbReference type="RefSeq" id="XP_023577788.1"/>
    </source>
</evidence>
<feature type="transmembrane region" description="Helical" evidence="1">
    <location>
        <begin position="65"/>
        <end position="88"/>
    </location>
</feature>
<dbReference type="InParanoid" id="A0A6P6F0K4"/>